<name>A0ABR9C668_9HYPH</name>
<comment type="caution">
    <text evidence="1">The sequence shown here is derived from an EMBL/GenBank/DDBJ whole genome shotgun (WGS) entry which is preliminary data.</text>
</comment>
<evidence type="ECO:0000313" key="2">
    <source>
        <dbReference type="Proteomes" id="UP000615687"/>
    </source>
</evidence>
<dbReference type="Proteomes" id="UP000615687">
    <property type="component" value="Unassembled WGS sequence"/>
</dbReference>
<proteinExistence type="predicted"/>
<gene>
    <name evidence="1" type="ORF">IG617_03815</name>
</gene>
<dbReference type="RefSeq" id="WP_192107517.1">
    <property type="nucleotide sequence ID" value="NZ_JACYXJ010000002.1"/>
</dbReference>
<reference evidence="1 2" key="1">
    <citation type="submission" date="2020-09" db="EMBL/GenBank/DDBJ databases">
        <title>The genome sequence of type strain Labrenzia polysiphoniae KACC 19711.</title>
        <authorList>
            <person name="Liu Y."/>
        </authorList>
    </citation>
    <scope>NUCLEOTIDE SEQUENCE [LARGE SCALE GENOMIC DNA]</scope>
    <source>
        <strain evidence="1 2">KACC 19711</strain>
    </source>
</reference>
<dbReference type="EMBL" id="JACYXJ010000002">
    <property type="protein sequence ID" value="MBD8875409.1"/>
    <property type="molecule type" value="Genomic_DNA"/>
</dbReference>
<accession>A0ABR9C668</accession>
<protein>
    <submittedName>
        <fullName evidence="1">Uncharacterized protein</fullName>
    </submittedName>
</protein>
<sequence>MQKENVGFQAFAAEVFKRDPELYEEAMTAAREFVKTRKRHWLDRSRAGELEELNTTGAVVNAMAFLQVSDIQEVQDLSGFSIPGMRLHR</sequence>
<keyword evidence="2" id="KW-1185">Reference proteome</keyword>
<organism evidence="1 2">
    <name type="scientific">Roseibium polysiphoniae</name>
    <dbReference type="NCBI Taxonomy" id="2571221"/>
    <lineage>
        <taxon>Bacteria</taxon>
        <taxon>Pseudomonadati</taxon>
        <taxon>Pseudomonadota</taxon>
        <taxon>Alphaproteobacteria</taxon>
        <taxon>Hyphomicrobiales</taxon>
        <taxon>Stappiaceae</taxon>
        <taxon>Roseibium</taxon>
    </lineage>
</organism>
<evidence type="ECO:0000313" key="1">
    <source>
        <dbReference type="EMBL" id="MBD8875409.1"/>
    </source>
</evidence>